<dbReference type="Proteomes" id="UP000664859">
    <property type="component" value="Unassembled WGS sequence"/>
</dbReference>
<dbReference type="AlphaFoldDB" id="A0A836C7L8"/>
<dbReference type="EMBL" id="JAFCMP010000547">
    <property type="protein sequence ID" value="KAG5175659.1"/>
    <property type="molecule type" value="Genomic_DNA"/>
</dbReference>
<reference evidence="2" key="1">
    <citation type="submission" date="2021-02" db="EMBL/GenBank/DDBJ databases">
        <title>First Annotated Genome of the Yellow-green Alga Tribonema minus.</title>
        <authorList>
            <person name="Mahan K.M."/>
        </authorList>
    </citation>
    <scope>NUCLEOTIDE SEQUENCE</scope>
    <source>
        <strain evidence="2">UTEX B ZZ1240</strain>
    </source>
</reference>
<dbReference type="InterPro" id="IPR024983">
    <property type="entry name" value="CHAT_dom"/>
</dbReference>
<accession>A0A836C7L8</accession>
<protein>
    <recommendedName>
        <fullName evidence="1">CHAT domain-containing protein</fullName>
    </recommendedName>
</protein>
<sequence>QRSLPAQLVFVSACHSAALGSAFVEAGVPHVVAVRSGEQISDEVARVFSGFFYGALLAGQT</sequence>
<comment type="caution">
    <text evidence="2">The sequence shown here is derived from an EMBL/GenBank/DDBJ whole genome shotgun (WGS) entry which is preliminary data.</text>
</comment>
<feature type="non-terminal residue" evidence="2">
    <location>
        <position position="61"/>
    </location>
</feature>
<dbReference type="OrthoDB" id="431454at2759"/>
<dbReference type="Pfam" id="PF12770">
    <property type="entry name" value="CHAT"/>
    <property type="match status" value="1"/>
</dbReference>
<proteinExistence type="predicted"/>
<evidence type="ECO:0000259" key="1">
    <source>
        <dbReference type="Pfam" id="PF12770"/>
    </source>
</evidence>
<keyword evidence="3" id="KW-1185">Reference proteome</keyword>
<feature type="domain" description="CHAT" evidence="1">
    <location>
        <begin position="4"/>
        <end position="60"/>
    </location>
</feature>
<organism evidence="2 3">
    <name type="scientific">Tribonema minus</name>
    <dbReference type="NCBI Taxonomy" id="303371"/>
    <lineage>
        <taxon>Eukaryota</taxon>
        <taxon>Sar</taxon>
        <taxon>Stramenopiles</taxon>
        <taxon>Ochrophyta</taxon>
        <taxon>PX clade</taxon>
        <taxon>Xanthophyceae</taxon>
        <taxon>Tribonematales</taxon>
        <taxon>Tribonemataceae</taxon>
        <taxon>Tribonema</taxon>
    </lineage>
</organism>
<evidence type="ECO:0000313" key="3">
    <source>
        <dbReference type="Proteomes" id="UP000664859"/>
    </source>
</evidence>
<feature type="non-terminal residue" evidence="2">
    <location>
        <position position="1"/>
    </location>
</feature>
<name>A0A836C7L8_9STRA</name>
<gene>
    <name evidence="2" type="ORF">JKP88DRAFT_130718</name>
</gene>
<evidence type="ECO:0000313" key="2">
    <source>
        <dbReference type="EMBL" id="KAG5175659.1"/>
    </source>
</evidence>